<sequence length="340" mass="37460">MCAGVRFLSKDAKPGEERFTEENTKRDELARSAALAYYVQGQTMEAIRRRMGVSRSTVSRLLSYARKRGIVTISVQTTNAPHTRLERQLQERFGVNVHIVEMPPDTTQNRVLENVTKTAAQMLGQMVNDGEVVGIAWGNTTTEMAGHITQKDVDNVTLVQLNGAASTETSGIAHVGGILARMAYQWKANIVQFPVPAFFDNPDTKEALWREGSVRRVLNWQEKCTLAVFSVGALRAEIPSHVYAAGYLSRNELNKLALDKVVGDVCTVLIRPDGSWRDISLNRRATGPTPDQLRRIPRRFCVVAGKNKAQSLLGALNAGVATDLVCDKAIAEKVWALAKS</sequence>
<keyword evidence="3" id="KW-0238">DNA-binding</keyword>
<protein>
    <submittedName>
        <fullName evidence="6">Sugar-binding domain protein</fullName>
    </submittedName>
</protein>
<dbReference type="InterPro" id="IPR007324">
    <property type="entry name" value="Sugar-bd_dom_put"/>
</dbReference>
<organism evidence="6 7">
    <name type="scientific">Varibaculum cambriense</name>
    <dbReference type="NCBI Taxonomy" id="184870"/>
    <lineage>
        <taxon>Bacteria</taxon>
        <taxon>Bacillati</taxon>
        <taxon>Actinomycetota</taxon>
        <taxon>Actinomycetes</taxon>
        <taxon>Actinomycetales</taxon>
        <taxon>Actinomycetaceae</taxon>
        <taxon>Varibaculum</taxon>
    </lineage>
</organism>
<evidence type="ECO:0000259" key="5">
    <source>
        <dbReference type="Pfam" id="PF04198"/>
    </source>
</evidence>
<dbReference type="InterPro" id="IPR036388">
    <property type="entry name" value="WH-like_DNA-bd_sf"/>
</dbReference>
<keyword evidence="2" id="KW-0805">Transcription regulation</keyword>
<evidence type="ECO:0000256" key="1">
    <source>
        <dbReference type="ARBA" id="ARBA00010466"/>
    </source>
</evidence>
<evidence type="ECO:0000256" key="3">
    <source>
        <dbReference type="ARBA" id="ARBA00023125"/>
    </source>
</evidence>
<dbReference type="Gene3D" id="3.40.50.1360">
    <property type="match status" value="1"/>
</dbReference>
<dbReference type="SUPFAM" id="SSF46689">
    <property type="entry name" value="Homeodomain-like"/>
    <property type="match status" value="1"/>
</dbReference>
<dbReference type="AlphaFoldDB" id="A0AB34WZT7"/>
<comment type="caution">
    <text evidence="6">The sequence shown here is derived from an EMBL/GenBank/DDBJ whole genome shotgun (WGS) entry which is preliminary data.</text>
</comment>
<dbReference type="SUPFAM" id="SSF100950">
    <property type="entry name" value="NagB/RpiA/CoA transferase-like"/>
    <property type="match status" value="1"/>
</dbReference>
<evidence type="ECO:0000313" key="7">
    <source>
        <dbReference type="Proteomes" id="UP000070572"/>
    </source>
</evidence>
<dbReference type="PANTHER" id="PTHR34294:SF1">
    <property type="entry name" value="TRANSCRIPTIONAL REGULATOR LSRR"/>
    <property type="match status" value="1"/>
</dbReference>
<name>A0AB34WZT7_9ACTO</name>
<proteinExistence type="inferred from homology"/>
<dbReference type="EMBL" id="LSDN01000013">
    <property type="protein sequence ID" value="KXB81043.1"/>
    <property type="molecule type" value="Genomic_DNA"/>
</dbReference>
<dbReference type="InterPro" id="IPR009057">
    <property type="entry name" value="Homeodomain-like_sf"/>
</dbReference>
<dbReference type="GO" id="GO:0030246">
    <property type="term" value="F:carbohydrate binding"/>
    <property type="evidence" value="ECO:0007669"/>
    <property type="project" value="InterPro"/>
</dbReference>
<evidence type="ECO:0000256" key="2">
    <source>
        <dbReference type="ARBA" id="ARBA00023015"/>
    </source>
</evidence>
<feature type="domain" description="Sugar-binding" evidence="5">
    <location>
        <begin position="83"/>
        <end position="334"/>
    </location>
</feature>
<dbReference type="PANTHER" id="PTHR34294">
    <property type="entry name" value="TRANSCRIPTIONAL REGULATOR-RELATED"/>
    <property type="match status" value="1"/>
</dbReference>
<evidence type="ECO:0000313" key="6">
    <source>
        <dbReference type="EMBL" id="KXB81043.1"/>
    </source>
</evidence>
<comment type="similarity">
    <text evidence="1">Belongs to the SorC transcriptional regulatory family.</text>
</comment>
<reference evidence="6 7" key="1">
    <citation type="submission" date="2016-01" db="EMBL/GenBank/DDBJ databases">
        <authorList>
            <person name="Mitreva M."/>
            <person name="Pepin K.H."/>
            <person name="Mihindukulasuriya K.A."/>
            <person name="Fulton R."/>
            <person name="Fronick C."/>
            <person name="O'Laughlin M."/>
            <person name="Miner T."/>
            <person name="Herter B."/>
            <person name="Rosa B.A."/>
            <person name="Cordes M."/>
            <person name="Tomlinson C."/>
            <person name="Wollam A."/>
            <person name="Palsikar V.B."/>
            <person name="Mardis E.R."/>
            <person name="Wilson R.K."/>
        </authorList>
    </citation>
    <scope>NUCLEOTIDE SEQUENCE [LARGE SCALE GENOMIC DNA]</scope>
    <source>
        <strain evidence="6 7">DNF00696</strain>
    </source>
</reference>
<dbReference type="Proteomes" id="UP000070572">
    <property type="component" value="Unassembled WGS sequence"/>
</dbReference>
<dbReference type="InterPro" id="IPR051054">
    <property type="entry name" value="SorC_transcr_regulators"/>
</dbReference>
<gene>
    <name evidence="6" type="ORF">HMPREF1862_00765</name>
</gene>
<keyword evidence="4" id="KW-0804">Transcription</keyword>
<evidence type="ECO:0000256" key="4">
    <source>
        <dbReference type="ARBA" id="ARBA00023163"/>
    </source>
</evidence>
<dbReference type="Pfam" id="PF04198">
    <property type="entry name" value="Sugar-bind"/>
    <property type="match status" value="1"/>
</dbReference>
<dbReference type="GO" id="GO:0003677">
    <property type="term" value="F:DNA binding"/>
    <property type="evidence" value="ECO:0007669"/>
    <property type="project" value="UniProtKB-KW"/>
</dbReference>
<dbReference type="Gene3D" id="1.10.10.10">
    <property type="entry name" value="Winged helix-like DNA-binding domain superfamily/Winged helix DNA-binding domain"/>
    <property type="match status" value="1"/>
</dbReference>
<dbReference type="InterPro" id="IPR037171">
    <property type="entry name" value="NagB/RpiA_transferase-like"/>
</dbReference>
<accession>A0AB34WZT7</accession>